<reference evidence="2" key="1">
    <citation type="submission" date="2022-11" db="UniProtKB">
        <authorList>
            <consortium name="WormBaseParasite"/>
        </authorList>
    </citation>
    <scope>IDENTIFICATION</scope>
</reference>
<proteinExistence type="predicted"/>
<sequence length="389" mass="44595">MPKAEKGSNKALANKVKSKGLQKLKWFCQMCNKQCRDQNGFKCHLTSESHQRQLLLFAENSNSYLRQFSSEFESLFLRLLRTTFGTKRVRANEVYQEVIKDKGHVHMNATVWHTLTGFVLHLGDSGKCKVDQGEKGWYVQYIDQEEEIRKEKFTKRVQQEKDEEERSRLLLEQQIERALEKERASGKANDEPESKEFLRENDDEKIKIALPSSSLLKKDEDKKLAPSNALKSLESAASSSKKRSSSSKPEASSSKKSALDLIREEEERYKERKNRTDYWLAEGIIVKIVTKKLGSDYYKAKGEIIKLVDKYTAKVDVDGDVLKLDQQHLETVIPAIGKDMLILNGAYRGTKATLLEIKENEYSLVLKLKEGLRHGREVVVAYEDASKLA</sequence>
<accession>A0AC34QTV5</accession>
<protein>
    <submittedName>
        <fullName evidence="2">DNA/RNA-binding protein Kin17 WH-like domain-containing protein</fullName>
    </submittedName>
</protein>
<dbReference type="WBParaSite" id="JU765_v2.g19414.t1">
    <property type="protein sequence ID" value="JU765_v2.g19414.t1"/>
    <property type="gene ID" value="JU765_v2.g19414"/>
</dbReference>
<name>A0AC34QTV5_9BILA</name>
<organism evidence="1 2">
    <name type="scientific">Panagrolaimus sp. JU765</name>
    <dbReference type="NCBI Taxonomy" id="591449"/>
    <lineage>
        <taxon>Eukaryota</taxon>
        <taxon>Metazoa</taxon>
        <taxon>Ecdysozoa</taxon>
        <taxon>Nematoda</taxon>
        <taxon>Chromadorea</taxon>
        <taxon>Rhabditida</taxon>
        <taxon>Tylenchina</taxon>
        <taxon>Panagrolaimomorpha</taxon>
        <taxon>Panagrolaimoidea</taxon>
        <taxon>Panagrolaimidae</taxon>
        <taxon>Panagrolaimus</taxon>
    </lineage>
</organism>
<dbReference type="Proteomes" id="UP000887576">
    <property type="component" value="Unplaced"/>
</dbReference>
<evidence type="ECO:0000313" key="1">
    <source>
        <dbReference type="Proteomes" id="UP000887576"/>
    </source>
</evidence>
<evidence type="ECO:0000313" key="2">
    <source>
        <dbReference type="WBParaSite" id="JU765_v2.g19414.t1"/>
    </source>
</evidence>